<name>A0A3V3LZY4_SALET</name>
<reference evidence="2" key="1">
    <citation type="submission" date="2018-07" db="EMBL/GenBank/DDBJ databases">
        <authorList>
            <consortium name="GenomeTrakr network: Whole genome sequencing for foodborne pathogen traceback"/>
        </authorList>
    </citation>
    <scope>NUCLEOTIDE SEQUENCE</scope>
    <source>
        <strain evidence="2">WAPHL_SAL-A00449</strain>
    </source>
</reference>
<feature type="chain" id="PRO_5030086568" evidence="1">
    <location>
        <begin position="19"/>
        <end position="181"/>
    </location>
</feature>
<dbReference type="AlphaFoldDB" id="A0A3V3LZY4"/>
<comment type="caution">
    <text evidence="2">The sequence shown here is derived from an EMBL/GenBank/DDBJ whole genome shotgun (WGS) entry which is preliminary data.</text>
</comment>
<proteinExistence type="predicted"/>
<sequence>MKKTLISFLIMTSFAVSAAPEQYKSISKLMDDYNDYSSYSVKGVEYPAFKVLAQNPLHIQISPSIYSKDSKEIKYESDKASVYAVYRTLFQTPAKSVKVTVLPLSIDLQTKKFEYLTAEKFDFSITRKQAENLLRKYGNIRNPDQLMTASGSWSDNFKNCCYLEEGKPGLTKFAQDLISQR</sequence>
<evidence type="ECO:0000256" key="1">
    <source>
        <dbReference type="SAM" id="SignalP"/>
    </source>
</evidence>
<dbReference type="EMBL" id="AAIBAZ010000011">
    <property type="protein sequence ID" value="ECC2889942.1"/>
    <property type="molecule type" value="Genomic_DNA"/>
</dbReference>
<keyword evidence="1" id="KW-0732">Signal</keyword>
<accession>A0A3V3LZY4</accession>
<organism evidence="2">
    <name type="scientific">Salmonella enterica I</name>
    <dbReference type="NCBI Taxonomy" id="59201"/>
    <lineage>
        <taxon>Bacteria</taxon>
        <taxon>Pseudomonadati</taxon>
        <taxon>Pseudomonadota</taxon>
        <taxon>Gammaproteobacteria</taxon>
        <taxon>Enterobacterales</taxon>
        <taxon>Enterobacteriaceae</taxon>
        <taxon>Salmonella</taxon>
    </lineage>
</organism>
<feature type="signal peptide" evidence="1">
    <location>
        <begin position="1"/>
        <end position="18"/>
    </location>
</feature>
<gene>
    <name evidence="2" type="ORF">JR37_19705</name>
</gene>
<evidence type="ECO:0000313" key="2">
    <source>
        <dbReference type="EMBL" id="ECC2889942.1"/>
    </source>
</evidence>
<protein>
    <submittedName>
        <fullName evidence="2">Uncharacterized protein</fullName>
    </submittedName>
</protein>